<evidence type="ECO:0000256" key="4">
    <source>
        <dbReference type="SAM" id="MobiDB-lite"/>
    </source>
</evidence>
<dbReference type="GO" id="GO:0051301">
    <property type="term" value="P:cell division"/>
    <property type="evidence" value="ECO:0007669"/>
    <property type="project" value="InterPro"/>
</dbReference>
<dbReference type="InterPro" id="IPR042031">
    <property type="entry name" value="SKA1_MBD_sf"/>
</dbReference>
<dbReference type="GO" id="GO:0000278">
    <property type="term" value="P:mitotic cell cycle"/>
    <property type="evidence" value="ECO:0007669"/>
    <property type="project" value="TreeGrafter"/>
</dbReference>
<dbReference type="InterPro" id="IPR009829">
    <property type="entry name" value="SKA1"/>
</dbReference>
<evidence type="ECO:0000256" key="1">
    <source>
        <dbReference type="ARBA" id="ARBA00006836"/>
    </source>
</evidence>
<evidence type="ECO:0000313" key="6">
    <source>
        <dbReference type="Proteomes" id="UP000790347"/>
    </source>
</evidence>
<dbReference type="PANTHER" id="PTHR28573">
    <property type="entry name" value="SPINDLE AND KINETOCHORE-ASSOCIATED PROTEIN 1"/>
    <property type="match status" value="1"/>
</dbReference>
<dbReference type="GO" id="GO:0000940">
    <property type="term" value="C:outer kinetochore"/>
    <property type="evidence" value="ECO:0007669"/>
    <property type="project" value="TreeGrafter"/>
</dbReference>
<dbReference type="GO" id="GO:0007059">
    <property type="term" value="P:chromosome segregation"/>
    <property type="evidence" value="ECO:0007669"/>
    <property type="project" value="InterPro"/>
</dbReference>
<proteinExistence type="inferred from homology"/>
<dbReference type="GO" id="GO:0005876">
    <property type="term" value="C:spindle microtubule"/>
    <property type="evidence" value="ECO:0007669"/>
    <property type="project" value="TreeGrafter"/>
</dbReference>
<gene>
    <name evidence="5" type="primary">SKA1</name>
    <name evidence="5" type="ORF">DERF_003631</name>
</gene>
<dbReference type="GO" id="GO:0031110">
    <property type="term" value="P:regulation of microtubule polymerization or depolymerization"/>
    <property type="evidence" value="ECO:0007669"/>
    <property type="project" value="TreeGrafter"/>
</dbReference>
<dbReference type="GO" id="GO:0008017">
    <property type="term" value="F:microtubule binding"/>
    <property type="evidence" value="ECO:0007669"/>
    <property type="project" value="InterPro"/>
</dbReference>
<feature type="compositionally biased region" description="Low complexity" evidence="4">
    <location>
        <begin position="147"/>
        <end position="163"/>
    </location>
</feature>
<dbReference type="EMBL" id="ASGP02000001">
    <property type="protein sequence ID" value="KAH9529764.1"/>
    <property type="molecule type" value="Genomic_DNA"/>
</dbReference>
<sequence length="289" mass="33594">MDSPDLNGLFEYFDKLISNSSTKLALLDFYYQNDKNECIEMNANIGRLQFLLHTIDQCLDEAENEFEIQSKRCVDILQLLEDHVSHIEANLPALKIKFLLFSAEEKRVDNKSISRNVTYTNMDTKKIKKNNKSNIMMTNDKKNGHLATKPSSKATTKSSNSSPFPMMEHLTQAEYNSIPKYMLSRLTLSTLNESVDAFNHSIMCKYMFIRKFDLHSTKETEYKRYQEYKSHENADTKGIYFVTINDIKELSSMKNDSTLRKVLICLRHCKRIKEIRGGQPPKLIRYGLI</sequence>
<dbReference type="Gene3D" id="1.10.10.1890">
    <property type="entry name" value="Ska1 microtubule binding domain-like"/>
    <property type="match status" value="1"/>
</dbReference>
<reference evidence="5" key="1">
    <citation type="submission" date="2013-05" db="EMBL/GenBank/DDBJ databases">
        <authorList>
            <person name="Yim A.K.Y."/>
            <person name="Chan T.F."/>
            <person name="Ji K.M."/>
            <person name="Liu X.Y."/>
            <person name="Zhou J.W."/>
            <person name="Li R.Q."/>
            <person name="Yang K.Y."/>
            <person name="Li J."/>
            <person name="Li M."/>
            <person name="Law P.T.W."/>
            <person name="Wu Y.L."/>
            <person name="Cai Z.L."/>
            <person name="Qin H."/>
            <person name="Bao Y."/>
            <person name="Leung R.K.K."/>
            <person name="Ng P.K.S."/>
            <person name="Zou J."/>
            <person name="Zhong X.J."/>
            <person name="Ran P.X."/>
            <person name="Zhong N.S."/>
            <person name="Liu Z.G."/>
            <person name="Tsui S.K.W."/>
        </authorList>
    </citation>
    <scope>NUCLEOTIDE SEQUENCE</scope>
    <source>
        <strain evidence="5">Derf</strain>
        <tissue evidence="5">Whole organism</tissue>
    </source>
</reference>
<dbReference type="Proteomes" id="UP000790347">
    <property type="component" value="Unassembled WGS sequence"/>
</dbReference>
<accession>A0A922LBN5</accession>
<keyword evidence="6" id="KW-1185">Reference proteome</keyword>
<evidence type="ECO:0000256" key="3">
    <source>
        <dbReference type="ARBA" id="ARBA00047202"/>
    </source>
</evidence>
<reference evidence="5" key="2">
    <citation type="journal article" date="2022" name="Res Sq">
        <title>Comparative Genomics Reveals Insights into the Divergent Evolution of Astigmatic Mites and Household Pest Adaptations.</title>
        <authorList>
            <person name="Xiong Q."/>
            <person name="Wan A.T.-Y."/>
            <person name="Liu X.-Y."/>
            <person name="Fung C.S.-H."/>
            <person name="Xiao X."/>
            <person name="Malainual N."/>
            <person name="Hou J."/>
            <person name="Wang L."/>
            <person name="Wang M."/>
            <person name="Yang K."/>
            <person name="Cui Y."/>
            <person name="Leung E."/>
            <person name="Nong W."/>
            <person name="Shin S.-K."/>
            <person name="Au S."/>
            <person name="Jeong K.Y."/>
            <person name="Chew F.T."/>
            <person name="Hui J."/>
            <person name="Leung T.F."/>
            <person name="Tungtrongchitr A."/>
            <person name="Zhong N."/>
            <person name="Liu Z."/>
            <person name="Tsui S."/>
        </authorList>
    </citation>
    <scope>NUCLEOTIDE SEQUENCE</scope>
    <source>
        <strain evidence="5">Derf</strain>
        <tissue evidence="5">Whole organism</tissue>
    </source>
</reference>
<organism evidence="5 6">
    <name type="scientific">Dermatophagoides farinae</name>
    <name type="common">American house dust mite</name>
    <dbReference type="NCBI Taxonomy" id="6954"/>
    <lineage>
        <taxon>Eukaryota</taxon>
        <taxon>Metazoa</taxon>
        <taxon>Ecdysozoa</taxon>
        <taxon>Arthropoda</taxon>
        <taxon>Chelicerata</taxon>
        <taxon>Arachnida</taxon>
        <taxon>Acari</taxon>
        <taxon>Acariformes</taxon>
        <taxon>Sarcoptiformes</taxon>
        <taxon>Astigmata</taxon>
        <taxon>Psoroptidia</taxon>
        <taxon>Analgoidea</taxon>
        <taxon>Pyroglyphidae</taxon>
        <taxon>Dermatophagoidinae</taxon>
        <taxon>Dermatophagoides</taxon>
    </lineage>
</organism>
<dbReference type="Pfam" id="PF07160">
    <property type="entry name" value="SKA1"/>
    <property type="match status" value="1"/>
</dbReference>
<name>A0A922LBN5_DERFA</name>
<feature type="region of interest" description="Disordered" evidence="4">
    <location>
        <begin position="135"/>
        <end position="163"/>
    </location>
</feature>
<dbReference type="AlphaFoldDB" id="A0A922LBN5"/>
<dbReference type="GO" id="GO:0072686">
    <property type="term" value="C:mitotic spindle"/>
    <property type="evidence" value="ECO:0007669"/>
    <property type="project" value="TreeGrafter"/>
</dbReference>
<evidence type="ECO:0000313" key="5">
    <source>
        <dbReference type="EMBL" id="KAH9529764.1"/>
    </source>
</evidence>
<protein>
    <recommendedName>
        <fullName evidence="2">SKA complex subunit 1</fullName>
    </recommendedName>
    <alternativeName>
        <fullName evidence="3">Spindle and kinetochore-associated protein 1</fullName>
    </alternativeName>
</protein>
<evidence type="ECO:0000256" key="2">
    <source>
        <dbReference type="ARBA" id="ARBA00047182"/>
    </source>
</evidence>
<comment type="caution">
    <text evidence="5">The sequence shown here is derived from an EMBL/GenBank/DDBJ whole genome shotgun (WGS) entry which is preliminary data.</text>
</comment>
<comment type="similarity">
    <text evidence="1">Belongs to the SKA1 family.</text>
</comment>
<dbReference type="PANTHER" id="PTHR28573:SF1">
    <property type="entry name" value="SPINDLE AND KINETOCHORE-ASSOCIATED PROTEIN 1"/>
    <property type="match status" value="1"/>
</dbReference>